<dbReference type="GO" id="GO:0016020">
    <property type="term" value="C:membrane"/>
    <property type="evidence" value="ECO:0007669"/>
    <property type="project" value="UniProtKB-SubCell"/>
</dbReference>
<feature type="domain" description="ABC transporter" evidence="6">
    <location>
        <begin position="4"/>
        <end position="42"/>
    </location>
</feature>
<dbReference type="PANTHER" id="PTHR48041">
    <property type="entry name" value="ABC TRANSPORTER G FAMILY MEMBER 28"/>
    <property type="match status" value="1"/>
</dbReference>
<evidence type="ECO:0000313" key="7">
    <source>
        <dbReference type="EMBL" id="GFH27855.1"/>
    </source>
</evidence>
<comment type="caution">
    <text evidence="7">The sequence shown here is derived from an EMBL/GenBank/DDBJ whole genome shotgun (WGS) entry which is preliminary data.</text>
</comment>
<evidence type="ECO:0000256" key="3">
    <source>
        <dbReference type="ARBA" id="ARBA00022692"/>
    </source>
</evidence>
<protein>
    <submittedName>
        <fullName evidence="7">ABC transporter domain-containing protein</fullName>
    </submittedName>
</protein>
<dbReference type="PANTHER" id="PTHR48041:SF41">
    <property type="entry name" value="ABC TRANSPORTER G FAMILY"/>
    <property type="match status" value="1"/>
</dbReference>
<evidence type="ECO:0000256" key="1">
    <source>
        <dbReference type="ARBA" id="ARBA00004141"/>
    </source>
</evidence>
<dbReference type="InterPro" id="IPR027417">
    <property type="entry name" value="P-loop_NTPase"/>
</dbReference>
<dbReference type="GO" id="GO:0005524">
    <property type="term" value="F:ATP binding"/>
    <property type="evidence" value="ECO:0007669"/>
    <property type="project" value="InterPro"/>
</dbReference>
<feature type="non-terminal residue" evidence="7">
    <location>
        <position position="1"/>
    </location>
</feature>
<keyword evidence="5" id="KW-0472">Membrane</keyword>
<dbReference type="GO" id="GO:0042626">
    <property type="term" value="F:ATPase-coupled transmembrane transporter activity"/>
    <property type="evidence" value="ECO:0007669"/>
    <property type="project" value="TreeGrafter"/>
</dbReference>
<evidence type="ECO:0000313" key="8">
    <source>
        <dbReference type="Proteomes" id="UP000485058"/>
    </source>
</evidence>
<gene>
    <name evidence="7" type="ORF">HaLaN_26239</name>
</gene>
<dbReference type="InterPro" id="IPR003439">
    <property type="entry name" value="ABC_transporter-like_ATP-bd"/>
</dbReference>
<sequence>VRHTRVGDKKVRGLSGGERKRLSLGCELIGSPSLIFLDEPTSGLDAAAAQKASVMATLHQLAAAGHTVVASIHQPRSSIWSMFDDL</sequence>
<evidence type="ECO:0000256" key="2">
    <source>
        <dbReference type="ARBA" id="ARBA00022448"/>
    </source>
</evidence>
<keyword evidence="2" id="KW-0813">Transport</keyword>
<organism evidence="7 8">
    <name type="scientific">Haematococcus lacustris</name>
    <name type="common">Green alga</name>
    <name type="synonym">Haematococcus pluvialis</name>
    <dbReference type="NCBI Taxonomy" id="44745"/>
    <lineage>
        <taxon>Eukaryota</taxon>
        <taxon>Viridiplantae</taxon>
        <taxon>Chlorophyta</taxon>
        <taxon>core chlorophytes</taxon>
        <taxon>Chlorophyceae</taxon>
        <taxon>CS clade</taxon>
        <taxon>Chlamydomonadales</taxon>
        <taxon>Haematococcaceae</taxon>
        <taxon>Haematococcus</taxon>
    </lineage>
</organism>
<dbReference type="Gene3D" id="3.40.50.300">
    <property type="entry name" value="P-loop containing nucleotide triphosphate hydrolases"/>
    <property type="match status" value="1"/>
</dbReference>
<dbReference type="GO" id="GO:0016887">
    <property type="term" value="F:ATP hydrolysis activity"/>
    <property type="evidence" value="ECO:0007669"/>
    <property type="project" value="InterPro"/>
</dbReference>
<keyword evidence="3" id="KW-0812">Transmembrane</keyword>
<name>A0A6A0A5S7_HAELA</name>
<evidence type="ECO:0000256" key="4">
    <source>
        <dbReference type="ARBA" id="ARBA00022989"/>
    </source>
</evidence>
<evidence type="ECO:0000259" key="6">
    <source>
        <dbReference type="Pfam" id="PF00005"/>
    </source>
</evidence>
<dbReference type="Pfam" id="PF00005">
    <property type="entry name" value="ABC_tran"/>
    <property type="match status" value="1"/>
</dbReference>
<reference evidence="7 8" key="1">
    <citation type="submission" date="2020-02" db="EMBL/GenBank/DDBJ databases">
        <title>Draft genome sequence of Haematococcus lacustris strain NIES-144.</title>
        <authorList>
            <person name="Morimoto D."/>
            <person name="Nakagawa S."/>
            <person name="Yoshida T."/>
            <person name="Sawayama S."/>
        </authorList>
    </citation>
    <scope>NUCLEOTIDE SEQUENCE [LARGE SCALE GENOMIC DNA]</scope>
    <source>
        <strain evidence="7 8">NIES-144</strain>
    </source>
</reference>
<comment type="subcellular location">
    <subcellularLocation>
        <location evidence="1">Membrane</location>
        <topology evidence="1">Multi-pass membrane protein</topology>
    </subcellularLocation>
</comment>
<dbReference type="EMBL" id="BLLF01003649">
    <property type="protein sequence ID" value="GFH27855.1"/>
    <property type="molecule type" value="Genomic_DNA"/>
</dbReference>
<accession>A0A6A0A5S7</accession>
<evidence type="ECO:0000256" key="5">
    <source>
        <dbReference type="ARBA" id="ARBA00023136"/>
    </source>
</evidence>
<dbReference type="SUPFAM" id="SSF52540">
    <property type="entry name" value="P-loop containing nucleoside triphosphate hydrolases"/>
    <property type="match status" value="1"/>
</dbReference>
<keyword evidence="8" id="KW-1185">Reference proteome</keyword>
<dbReference type="InterPro" id="IPR050352">
    <property type="entry name" value="ABCG_transporters"/>
</dbReference>
<dbReference type="AlphaFoldDB" id="A0A6A0A5S7"/>
<dbReference type="Proteomes" id="UP000485058">
    <property type="component" value="Unassembled WGS sequence"/>
</dbReference>
<proteinExistence type="predicted"/>
<keyword evidence="4" id="KW-1133">Transmembrane helix</keyword>